<feature type="region of interest" description="Disordered" evidence="1">
    <location>
        <begin position="91"/>
        <end position="114"/>
    </location>
</feature>
<evidence type="ECO:0000313" key="2">
    <source>
        <dbReference type="EMBL" id="KAK4225769.1"/>
    </source>
</evidence>
<accession>A0AAN7H1I1</accession>
<dbReference type="EMBL" id="MU865360">
    <property type="protein sequence ID" value="KAK4225769.1"/>
    <property type="molecule type" value="Genomic_DNA"/>
</dbReference>
<evidence type="ECO:0000313" key="3">
    <source>
        <dbReference type="Proteomes" id="UP001301958"/>
    </source>
</evidence>
<dbReference type="Proteomes" id="UP001301958">
    <property type="component" value="Unassembled WGS sequence"/>
</dbReference>
<sequence>MPQILPRFYPEQKFDGVFFGIILNAGVDYHDDTFKRSPFSCFSKNPITQIHSRCEDPRAKFEFDAQTLATFPIQDPWDVTFETAVKDTAAREAQAPQTVGSLDTDFNEGAETDRPVFGSVDRLETMSLFSTQSSQPRMRPSFEAEAQKLALIPYDSDDDGGVEAALLKLERKYDGSDEPRPKHHIILSDSAFGGTSSVEQSASHVEFSTVPSDSGYEGTVSLPGLIYHTDLSPVTSESDSETSSTQASKVHQEEFGRPPQHNAMNSNQDDTKRNYSESDSETSSNQASKTNQESFSQASAGNDIERNQDDAKTVYSDSSVFSTRTSEGYISALTSNIVGRLGKDISDSEDLENLATQLPSLSKGLASKIGFQAPTQMRRDVMVFLYKHRFAVAESFKDTYGNTQNEDEEADVEPDAQDRKDQEVSPPDIMGWLNDLDSTHHEAQVTEALGQQSHDFQPTELDEEPESEPEQGLPTSEDKSVSSQNQQIVFEVNWDPLEFFAYQKYEEPNHLGLPKAITLTGSHTGPDIQAMSCSDYLAQMWPHSCKAILELLQRVLEQETGQAVKEASGVA</sequence>
<feature type="compositionally biased region" description="Polar residues" evidence="1">
    <location>
        <begin position="281"/>
        <end position="300"/>
    </location>
</feature>
<feature type="compositionally biased region" description="Acidic residues" evidence="1">
    <location>
        <begin position="460"/>
        <end position="469"/>
    </location>
</feature>
<comment type="caution">
    <text evidence="2">The sequence shown here is derived from an EMBL/GenBank/DDBJ whole genome shotgun (WGS) entry which is preliminary data.</text>
</comment>
<feature type="region of interest" description="Disordered" evidence="1">
    <location>
        <begin position="231"/>
        <end position="311"/>
    </location>
</feature>
<dbReference type="AlphaFoldDB" id="A0AAN7H1I1"/>
<name>A0AAN7H1I1_9PEZI</name>
<reference evidence="2" key="2">
    <citation type="submission" date="2023-05" db="EMBL/GenBank/DDBJ databases">
        <authorList>
            <consortium name="Lawrence Berkeley National Laboratory"/>
            <person name="Steindorff A."/>
            <person name="Hensen N."/>
            <person name="Bonometti L."/>
            <person name="Westerberg I."/>
            <person name="Brannstrom I.O."/>
            <person name="Guillou S."/>
            <person name="Cros-Aarteil S."/>
            <person name="Calhoun S."/>
            <person name="Haridas S."/>
            <person name="Kuo A."/>
            <person name="Mondo S."/>
            <person name="Pangilinan J."/>
            <person name="Riley R."/>
            <person name="Labutti K."/>
            <person name="Andreopoulos B."/>
            <person name="Lipzen A."/>
            <person name="Chen C."/>
            <person name="Yanf M."/>
            <person name="Daum C."/>
            <person name="Ng V."/>
            <person name="Clum A."/>
            <person name="Ohm R."/>
            <person name="Martin F."/>
            <person name="Silar P."/>
            <person name="Natvig D."/>
            <person name="Lalanne C."/>
            <person name="Gautier V."/>
            <person name="Ament-Velasquez S.L."/>
            <person name="Kruys A."/>
            <person name="Hutchinson M.I."/>
            <person name="Powell A.J."/>
            <person name="Barry K."/>
            <person name="Miller A.N."/>
            <person name="Grigoriev I.V."/>
            <person name="Debuchy R."/>
            <person name="Gladieux P."/>
            <person name="Thoren M.H."/>
            <person name="Johannesson H."/>
        </authorList>
    </citation>
    <scope>NUCLEOTIDE SEQUENCE</scope>
    <source>
        <strain evidence="2">CBS 990.96</strain>
    </source>
</reference>
<feature type="region of interest" description="Disordered" evidence="1">
    <location>
        <begin position="399"/>
        <end position="434"/>
    </location>
</feature>
<protein>
    <submittedName>
        <fullName evidence="2">Uncharacterized protein</fullName>
    </submittedName>
</protein>
<organism evidence="2 3">
    <name type="scientific">Podospora fimiseda</name>
    <dbReference type="NCBI Taxonomy" id="252190"/>
    <lineage>
        <taxon>Eukaryota</taxon>
        <taxon>Fungi</taxon>
        <taxon>Dikarya</taxon>
        <taxon>Ascomycota</taxon>
        <taxon>Pezizomycotina</taxon>
        <taxon>Sordariomycetes</taxon>
        <taxon>Sordariomycetidae</taxon>
        <taxon>Sordariales</taxon>
        <taxon>Podosporaceae</taxon>
        <taxon>Podospora</taxon>
    </lineage>
</organism>
<evidence type="ECO:0000256" key="1">
    <source>
        <dbReference type="SAM" id="MobiDB-lite"/>
    </source>
</evidence>
<proteinExistence type="predicted"/>
<feature type="compositionally biased region" description="Low complexity" evidence="1">
    <location>
        <begin position="235"/>
        <end position="245"/>
    </location>
</feature>
<keyword evidence="3" id="KW-1185">Reference proteome</keyword>
<reference evidence="2" key="1">
    <citation type="journal article" date="2023" name="Mol. Phylogenet. Evol.">
        <title>Genome-scale phylogeny and comparative genomics of the fungal order Sordariales.</title>
        <authorList>
            <person name="Hensen N."/>
            <person name="Bonometti L."/>
            <person name="Westerberg I."/>
            <person name="Brannstrom I.O."/>
            <person name="Guillou S."/>
            <person name="Cros-Aarteil S."/>
            <person name="Calhoun S."/>
            <person name="Haridas S."/>
            <person name="Kuo A."/>
            <person name="Mondo S."/>
            <person name="Pangilinan J."/>
            <person name="Riley R."/>
            <person name="LaButti K."/>
            <person name="Andreopoulos B."/>
            <person name="Lipzen A."/>
            <person name="Chen C."/>
            <person name="Yan M."/>
            <person name="Daum C."/>
            <person name="Ng V."/>
            <person name="Clum A."/>
            <person name="Steindorff A."/>
            <person name="Ohm R.A."/>
            <person name="Martin F."/>
            <person name="Silar P."/>
            <person name="Natvig D.O."/>
            <person name="Lalanne C."/>
            <person name="Gautier V."/>
            <person name="Ament-Velasquez S.L."/>
            <person name="Kruys A."/>
            <person name="Hutchinson M.I."/>
            <person name="Powell A.J."/>
            <person name="Barry K."/>
            <person name="Miller A.N."/>
            <person name="Grigoriev I.V."/>
            <person name="Debuchy R."/>
            <person name="Gladieux P."/>
            <person name="Hiltunen Thoren M."/>
            <person name="Johannesson H."/>
        </authorList>
    </citation>
    <scope>NUCLEOTIDE SEQUENCE</scope>
    <source>
        <strain evidence="2">CBS 990.96</strain>
    </source>
</reference>
<feature type="compositionally biased region" description="Acidic residues" evidence="1">
    <location>
        <begin position="405"/>
        <end position="415"/>
    </location>
</feature>
<feature type="region of interest" description="Disordered" evidence="1">
    <location>
        <begin position="454"/>
        <end position="484"/>
    </location>
</feature>
<gene>
    <name evidence="2" type="ORF">QBC38DRAFT_530284</name>
</gene>